<dbReference type="Gene3D" id="2.60.120.10">
    <property type="entry name" value="Jelly Rolls"/>
    <property type="match status" value="1"/>
</dbReference>
<dbReference type="PROSITE" id="PS50297">
    <property type="entry name" value="ANK_REP_REGION"/>
    <property type="match status" value="3"/>
</dbReference>
<evidence type="ECO:0000256" key="3">
    <source>
        <dbReference type="ARBA" id="ARBA00007929"/>
    </source>
</evidence>
<keyword evidence="10 15" id="KW-1133">Transmembrane helix</keyword>
<comment type="domain">
    <text evidence="15">The KHA domain (rich in hydrophobic and acidic residues) present in the C-terminal part is likely to be important for tetramerization.</text>
</comment>
<evidence type="ECO:0000313" key="19">
    <source>
        <dbReference type="Proteomes" id="UP000257109"/>
    </source>
</evidence>
<dbReference type="PANTHER" id="PTHR45743">
    <property type="entry name" value="POTASSIUM CHANNEL AKT1"/>
    <property type="match status" value="1"/>
</dbReference>
<dbReference type="GO" id="GO:0034702">
    <property type="term" value="C:monoatomic ion channel complex"/>
    <property type="evidence" value="ECO:0007669"/>
    <property type="project" value="UniProtKB-KW"/>
</dbReference>
<feature type="domain" description="KHA" evidence="17">
    <location>
        <begin position="819"/>
        <end position="882"/>
    </location>
</feature>
<feature type="repeat" description="ANK" evidence="14">
    <location>
        <begin position="579"/>
        <end position="611"/>
    </location>
</feature>
<evidence type="ECO:0000256" key="15">
    <source>
        <dbReference type="RuleBase" id="RU369015"/>
    </source>
</evidence>
<dbReference type="Gene3D" id="1.25.40.20">
    <property type="entry name" value="Ankyrin repeat-containing domain"/>
    <property type="match status" value="1"/>
</dbReference>
<dbReference type="FunFam" id="2.60.120.10:FF:000074">
    <property type="entry name" value="Potassium channel KAT2"/>
    <property type="match status" value="1"/>
</dbReference>
<evidence type="ECO:0000256" key="11">
    <source>
        <dbReference type="ARBA" id="ARBA00023065"/>
    </source>
</evidence>
<dbReference type="SMART" id="SM00100">
    <property type="entry name" value="cNMP"/>
    <property type="match status" value="1"/>
</dbReference>
<dbReference type="EMBL" id="QJKJ01000427">
    <property type="protein sequence ID" value="RDY12654.1"/>
    <property type="molecule type" value="Genomic_DNA"/>
</dbReference>
<feature type="domain" description="Cyclic nucleotide-binding" evidence="16">
    <location>
        <begin position="406"/>
        <end position="525"/>
    </location>
</feature>
<dbReference type="Pfam" id="PF00027">
    <property type="entry name" value="cNMP_binding"/>
    <property type="match status" value="1"/>
</dbReference>
<dbReference type="PRINTS" id="PR01463">
    <property type="entry name" value="EAGCHANLFMLY"/>
</dbReference>
<evidence type="ECO:0000259" key="16">
    <source>
        <dbReference type="PROSITE" id="PS50042"/>
    </source>
</evidence>
<feature type="repeat" description="ANK" evidence="14">
    <location>
        <begin position="612"/>
        <end position="644"/>
    </location>
</feature>
<dbReference type="SUPFAM" id="SSF81324">
    <property type="entry name" value="Voltage-gated potassium channels"/>
    <property type="match status" value="1"/>
</dbReference>
<dbReference type="GO" id="GO:0005249">
    <property type="term" value="F:voltage-gated potassium channel activity"/>
    <property type="evidence" value="ECO:0007669"/>
    <property type="project" value="UniProtKB-UniRule"/>
</dbReference>
<proteinExistence type="inferred from homology"/>
<dbReference type="CDD" id="cd00038">
    <property type="entry name" value="CAP_ED"/>
    <property type="match status" value="1"/>
</dbReference>
<comment type="similarity">
    <text evidence="3 15">Belongs to the potassium channel family. Plant (TC 1.A.1.4) subfamily.</text>
</comment>
<keyword evidence="4 15" id="KW-0813">Transport</keyword>
<dbReference type="GO" id="GO:0005886">
    <property type="term" value="C:plasma membrane"/>
    <property type="evidence" value="ECO:0007669"/>
    <property type="project" value="UniProtKB-SubCell"/>
</dbReference>
<feature type="transmembrane region" description="Helical" evidence="15">
    <location>
        <begin position="212"/>
        <end position="238"/>
    </location>
</feature>
<keyword evidence="19" id="KW-1185">Reference proteome</keyword>
<evidence type="ECO:0000256" key="9">
    <source>
        <dbReference type="ARBA" id="ARBA00022958"/>
    </source>
</evidence>
<comment type="caution">
    <text evidence="18">The sequence shown here is derived from an EMBL/GenBank/DDBJ whole genome shotgun (WGS) entry which is preliminary data.</text>
</comment>
<dbReference type="STRING" id="157652.A0A371ICD6"/>
<dbReference type="InterPro" id="IPR002110">
    <property type="entry name" value="Ankyrin_rpt"/>
</dbReference>
<dbReference type="Pfam" id="PF11834">
    <property type="entry name" value="KHA"/>
    <property type="match status" value="1"/>
</dbReference>
<keyword evidence="12 15" id="KW-0472">Membrane</keyword>
<gene>
    <name evidence="18" type="primary">AKT1</name>
    <name evidence="18" type="ORF">CR513_02519</name>
</gene>
<evidence type="ECO:0000256" key="14">
    <source>
        <dbReference type="PROSITE-ProRule" id="PRU00023"/>
    </source>
</evidence>
<feature type="transmembrane region" description="Helical" evidence="15">
    <location>
        <begin position="259"/>
        <end position="279"/>
    </location>
</feature>
<organism evidence="18 19">
    <name type="scientific">Mucuna pruriens</name>
    <name type="common">Velvet bean</name>
    <name type="synonym">Dolichos pruriens</name>
    <dbReference type="NCBI Taxonomy" id="157652"/>
    <lineage>
        <taxon>Eukaryota</taxon>
        <taxon>Viridiplantae</taxon>
        <taxon>Streptophyta</taxon>
        <taxon>Embryophyta</taxon>
        <taxon>Tracheophyta</taxon>
        <taxon>Spermatophyta</taxon>
        <taxon>Magnoliopsida</taxon>
        <taxon>eudicotyledons</taxon>
        <taxon>Gunneridae</taxon>
        <taxon>Pentapetalae</taxon>
        <taxon>rosids</taxon>
        <taxon>fabids</taxon>
        <taxon>Fabales</taxon>
        <taxon>Fabaceae</taxon>
        <taxon>Papilionoideae</taxon>
        <taxon>50 kb inversion clade</taxon>
        <taxon>NPAAA clade</taxon>
        <taxon>indigoferoid/millettioid clade</taxon>
        <taxon>Phaseoleae</taxon>
        <taxon>Mucuna</taxon>
    </lineage>
</organism>
<evidence type="ECO:0000256" key="13">
    <source>
        <dbReference type="ARBA" id="ARBA00023303"/>
    </source>
</evidence>
<accession>A0A371ICD6</accession>
<dbReference type="InterPro" id="IPR021789">
    <property type="entry name" value="KHA_dom"/>
</dbReference>
<dbReference type="PROSITE" id="PS51490">
    <property type="entry name" value="KHA"/>
    <property type="match status" value="1"/>
</dbReference>
<dbReference type="FunFam" id="1.10.287.70:FF:000123">
    <property type="entry name" value="Potassium channel KAT3"/>
    <property type="match status" value="1"/>
</dbReference>
<dbReference type="Pfam" id="PF12796">
    <property type="entry name" value="Ank_2"/>
    <property type="match status" value="2"/>
</dbReference>
<dbReference type="Gene3D" id="1.10.287.70">
    <property type="match status" value="1"/>
</dbReference>
<dbReference type="PRINTS" id="PR01415">
    <property type="entry name" value="ANKYRIN"/>
</dbReference>
<comment type="subcellular location">
    <subcellularLocation>
        <location evidence="2">Cell membrane</location>
        <topology evidence="2">Peripheral membrane protein</topology>
        <orientation evidence="2">Cytoplasmic side</orientation>
    </subcellularLocation>
    <subcellularLocation>
        <location evidence="1 15">Membrane</location>
        <topology evidence="1 15">Multi-pass membrane protein</topology>
    </subcellularLocation>
</comment>
<dbReference type="OrthoDB" id="426293at2759"/>
<feature type="non-terminal residue" evidence="18">
    <location>
        <position position="1"/>
    </location>
</feature>
<feature type="transmembrane region" description="Helical" evidence="15">
    <location>
        <begin position="116"/>
        <end position="135"/>
    </location>
</feature>
<evidence type="ECO:0000256" key="7">
    <source>
        <dbReference type="ARBA" id="ARBA00022826"/>
    </source>
</evidence>
<evidence type="ECO:0000256" key="5">
    <source>
        <dbReference type="ARBA" id="ARBA00022538"/>
    </source>
</evidence>
<dbReference type="InterPro" id="IPR018490">
    <property type="entry name" value="cNMP-bd_dom_sf"/>
</dbReference>
<evidence type="ECO:0000256" key="1">
    <source>
        <dbReference type="ARBA" id="ARBA00004141"/>
    </source>
</evidence>
<evidence type="ECO:0000313" key="18">
    <source>
        <dbReference type="EMBL" id="RDY12654.1"/>
    </source>
</evidence>
<dbReference type="InterPro" id="IPR003938">
    <property type="entry name" value="K_chnl_volt-dep_EAG/ELK/ERG"/>
</dbReference>
<feature type="transmembrane region" description="Helical" evidence="15">
    <location>
        <begin position="294"/>
        <end position="316"/>
    </location>
</feature>
<dbReference type="PROSITE" id="PS50088">
    <property type="entry name" value="ANK_REPEAT"/>
    <property type="match status" value="3"/>
</dbReference>
<dbReference type="SUPFAM" id="SSF51206">
    <property type="entry name" value="cAMP-binding domain-like"/>
    <property type="match status" value="1"/>
</dbReference>
<reference evidence="18" key="1">
    <citation type="submission" date="2018-05" db="EMBL/GenBank/DDBJ databases">
        <title>Draft genome of Mucuna pruriens seed.</title>
        <authorList>
            <person name="Nnadi N.E."/>
            <person name="Vos R."/>
            <person name="Hasami M.H."/>
            <person name="Devisetty U.K."/>
            <person name="Aguiy J.C."/>
        </authorList>
    </citation>
    <scope>NUCLEOTIDE SEQUENCE [LARGE SCALE GENOMIC DNA]</scope>
    <source>
        <strain evidence="18">JCA_2017</strain>
    </source>
</reference>
<evidence type="ECO:0000256" key="2">
    <source>
        <dbReference type="ARBA" id="ARBA00004413"/>
    </source>
</evidence>
<sequence>MSSSSNCGRKTKMFGMCCDGDDDVHRRDTDEREIDKVEDVSQYSLNGILLPSLGVTTGRNGSRRPKLRRYVISPNNHRYRLWNKFLVILVFYTAWMCPFEFGFLERSKGAMSIIDNVVNGFFAIDIVLTFFVAYLDKSTYLLIDDHKLIALRYAKSWMIFDVIATIPYEVIRIIMPPSLQIYSYFNILRLWRLHRVSAMFARLEKDRNYSYFWVRCCKLTCVTLFSVHAAACFFYFLAARDNPETTWLGLVPAAIDQNLWGKYVVAIYWSIVTLVSVGYGDLHPVNTKEMVFDILYMLFNLGLTSYLIGNMTNLVVHWTERTKRYRFIDYIIVIENRDTVQSASNFAKRNHLPFRLKEQIFAHLLMKYRTDLEGLQQQEIIDSLPKAIQSSISHYLFYSLIDKVYLFHGVTNDLLFQMVTEMKAEYFPPKEDVILQNEAPTDFYIFITGAADLIIHKNGMEQVVGEVRPGDVVGETGVLCYRPQLFTVRTKRLSQILRLNRTVFINLTHSNVGDGTIIMNNFLQYLHQSGDPLMRGILAETEAMLARGKLDLPIISRGDDIFLHKLLKKGSDPNEVDTNGKTALHIAASKGNDHCVALLLEHGANPNITDLDGNVPIWEAMKGGHKSIMKLLVDNGADISFADVGYFSCMAIEQNNLELLKGIVQCGGDLTQPMNNRSTALHAAVCEGNVEIVKFLLSIGADIDKEDANGMSPRYLADHQGHQEILDIFQKVEHNKATHDIPAPSFIGRYQSEPTISTIPQVSKPPIQELTWFDNRHRRTVSPFHNSFFGIMSNATYDRKDSTTASQSSHTSREELPTRVILSCPEKGESAKKLIFLPNSFEELLHIGAKKFDFSPTKILTKEGAEIEDLYVIRDGDILILA</sequence>
<keyword evidence="13 15" id="KW-0407">Ion channel</keyword>
<comment type="caution">
    <text evidence="15">Lacks conserved residue(s) required for the propagation of feature annotation.</text>
</comment>
<dbReference type="InterPro" id="IPR045319">
    <property type="entry name" value="KAT/AKT"/>
</dbReference>
<evidence type="ECO:0000259" key="17">
    <source>
        <dbReference type="PROSITE" id="PS51490"/>
    </source>
</evidence>
<keyword evidence="7 15" id="KW-0631">Potassium channel</keyword>
<feature type="repeat" description="ANK" evidence="14">
    <location>
        <begin position="676"/>
        <end position="708"/>
    </location>
</feature>
<keyword evidence="6 15" id="KW-0812">Transmembrane</keyword>
<dbReference type="Pfam" id="PF00520">
    <property type="entry name" value="Ion_trans"/>
    <property type="match status" value="1"/>
</dbReference>
<evidence type="ECO:0000256" key="12">
    <source>
        <dbReference type="ARBA" id="ARBA00023136"/>
    </source>
</evidence>
<dbReference type="AlphaFoldDB" id="A0A371ICD6"/>
<evidence type="ECO:0000256" key="8">
    <source>
        <dbReference type="ARBA" id="ARBA00022882"/>
    </source>
</evidence>
<dbReference type="InterPro" id="IPR014710">
    <property type="entry name" value="RmlC-like_jellyroll"/>
</dbReference>
<comment type="domain">
    <text evidence="15">The segment S4 is probably the voltage-sensor and is characterized by a series of positively charged amino acids. The pore-forming region H5 is enclosed by the transmembrane segments S5 and S6 in the Shaker-type (1P/6TM) and contains the GYGD signature motif which seems to be involved in potassium selectivity.</text>
</comment>
<dbReference type="InterPro" id="IPR005821">
    <property type="entry name" value="Ion_trans_dom"/>
</dbReference>
<protein>
    <recommendedName>
        <fullName evidence="15">Potassium channel</fullName>
    </recommendedName>
</protein>
<dbReference type="SMART" id="SM00248">
    <property type="entry name" value="ANK"/>
    <property type="match status" value="5"/>
</dbReference>
<comment type="subunit">
    <text evidence="15">The potassium channel is composed of a homo- or heterotetrameric complex of pore-forming subunits.</text>
</comment>
<keyword evidence="9 15" id="KW-0630">Potassium</keyword>
<dbReference type="InterPro" id="IPR036770">
    <property type="entry name" value="Ankyrin_rpt-contain_sf"/>
</dbReference>
<keyword evidence="5 15" id="KW-0633">Potassium transport</keyword>
<feature type="transmembrane region" description="Helical" evidence="15">
    <location>
        <begin position="85"/>
        <end position="104"/>
    </location>
</feature>
<evidence type="ECO:0000256" key="6">
    <source>
        <dbReference type="ARBA" id="ARBA00022692"/>
    </source>
</evidence>
<evidence type="ECO:0000256" key="4">
    <source>
        <dbReference type="ARBA" id="ARBA00022448"/>
    </source>
</evidence>
<dbReference type="PANTHER" id="PTHR45743:SF22">
    <property type="entry name" value="POTASSIUM CHANNEL"/>
    <property type="match status" value="1"/>
</dbReference>
<keyword evidence="8 15" id="KW-0851">Voltage-gated channel</keyword>
<dbReference type="Proteomes" id="UP000257109">
    <property type="component" value="Unassembled WGS sequence"/>
</dbReference>
<dbReference type="PROSITE" id="PS50042">
    <property type="entry name" value="CNMP_BINDING_3"/>
    <property type="match status" value="1"/>
</dbReference>
<dbReference type="InterPro" id="IPR000595">
    <property type="entry name" value="cNMP-bd_dom"/>
</dbReference>
<dbReference type="SUPFAM" id="SSF48403">
    <property type="entry name" value="Ankyrin repeat"/>
    <property type="match status" value="1"/>
</dbReference>
<keyword evidence="11 15" id="KW-0406">Ion transport</keyword>
<comment type="function">
    <text evidence="15">Potassium channel.</text>
</comment>
<name>A0A371ICD6_MUCPR</name>
<keyword evidence="14" id="KW-0040">ANK repeat</keyword>
<evidence type="ECO:0000256" key="10">
    <source>
        <dbReference type="ARBA" id="ARBA00022989"/>
    </source>
</evidence>